<organism evidence="6 7">
    <name type="scientific">Roseospira visakhapatnamensis</name>
    <dbReference type="NCBI Taxonomy" id="390880"/>
    <lineage>
        <taxon>Bacteria</taxon>
        <taxon>Pseudomonadati</taxon>
        <taxon>Pseudomonadota</taxon>
        <taxon>Alphaproteobacteria</taxon>
        <taxon>Rhodospirillales</taxon>
        <taxon>Rhodospirillaceae</taxon>
        <taxon>Roseospira</taxon>
    </lineage>
</organism>
<keyword evidence="6" id="KW-0808">Transferase</keyword>
<dbReference type="GO" id="GO:0032259">
    <property type="term" value="P:methylation"/>
    <property type="evidence" value="ECO:0007669"/>
    <property type="project" value="UniProtKB-KW"/>
</dbReference>
<keyword evidence="6" id="KW-0489">Methyltransferase</keyword>
<keyword evidence="2 5" id="KW-0812">Transmembrane</keyword>
<dbReference type="AlphaFoldDB" id="A0A7W6WBX8"/>
<comment type="subcellular location">
    <subcellularLocation>
        <location evidence="1">Endomembrane system</location>
        <topology evidence="1">Multi-pass membrane protein</topology>
    </subcellularLocation>
</comment>
<name>A0A7W6WBX8_9PROT</name>
<evidence type="ECO:0000256" key="1">
    <source>
        <dbReference type="ARBA" id="ARBA00004127"/>
    </source>
</evidence>
<reference evidence="6 7" key="1">
    <citation type="submission" date="2020-08" db="EMBL/GenBank/DDBJ databases">
        <title>Genome sequencing of Purple Non-Sulfur Bacteria from various extreme environments.</title>
        <authorList>
            <person name="Mayer M."/>
        </authorList>
    </citation>
    <scope>NUCLEOTIDE SEQUENCE [LARGE SCALE GENOMIC DNA]</scope>
    <source>
        <strain evidence="6 7">JA131</strain>
    </source>
</reference>
<gene>
    <name evidence="6" type="ORF">GGD89_003649</name>
</gene>
<accession>A0A7W6WBX8</accession>
<dbReference type="Pfam" id="PF04191">
    <property type="entry name" value="PEMT"/>
    <property type="match status" value="1"/>
</dbReference>
<sequence length="154" mass="17452">MSRHGPRRPLLIPPRLFYLALITMAVSAVLLPGPVLLDAPWHWLGAPPVILGAWLTLSGGYRFHRTGTNIQTFNTPTHLHTDGLFRWSRNPMYLGFALMTAGAALLFGTLTPLLLAVLFAVICDRWYIRFEERAMQAAFGDAYAAYRQRTRRWV</sequence>
<evidence type="ECO:0000256" key="2">
    <source>
        <dbReference type="ARBA" id="ARBA00022692"/>
    </source>
</evidence>
<dbReference type="Proteomes" id="UP000554286">
    <property type="component" value="Unassembled WGS sequence"/>
</dbReference>
<evidence type="ECO:0000256" key="5">
    <source>
        <dbReference type="SAM" id="Phobius"/>
    </source>
</evidence>
<evidence type="ECO:0000256" key="4">
    <source>
        <dbReference type="ARBA" id="ARBA00023136"/>
    </source>
</evidence>
<evidence type="ECO:0000313" key="6">
    <source>
        <dbReference type="EMBL" id="MBB4267996.1"/>
    </source>
</evidence>
<dbReference type="EMBL" id="JACIGK010000042">
    <property type="protein sequence ID" value="MBB4267996.1"/>
    <property type="molecule type" value="Genomic_DNA"/>
</dbReference>
<comment type="caution">
    <text evidence="6">The sequence shown here is derived from an EMBL/GenBank/DDBJ whole genome shotgun (WGS) entry which is preliminary data.</text>
</comment>
<dbReference type="GO" id="GO:0008168">
    <property type="term" value="F:methyltransferase activity"/>
    <property type="evidence" value="ECO:0007669"/>
    <property type="project" value="UniProtKB-KW"/>
</dbReference>
<dbReference type="GO" id="GO:0012505">
    <property type="term" value="C:endomembrane system"/>
    <property type="evidence" value="ECO:0007669"/>
    <property type="project" value="UniProtKB-SubCell"/>
</dbReference>
<dbReference type="Gene3D" id="1.20.120.1630">
    <property type="match status" value="1"/>
</dbReference>
<dbReference type="PANTHER" id="PTHR12714">
    <property type="entry name" value="PROTEIN-S ISOPRENYLCYSTEINE O-METHYLTRANSFERASE"/>
    <property type="match status" value="1"/>
</dbReference>
<feature type="transmembrane region" description="Helical" evidence="5">
    <location>
        <begin position="93"/>
        <end position="123"/>
    </location>
</feature>
<evidence type="ECO:0000256" key="3">
    <source>
        <dbReference type="ARBA" id="ARBA00022989"/>
    </source>
</evidence>
<proteinExistence type="predicted"/>
<feature type="transmembrane region" description="Helical" evidence="5">
    <location>
        <begin position="16"/>
        <end position="37"/>
    </location>
</feature>
<protein>
    <submittedName>
        <fullName evidence="6">Protein-S-isoprenylcysteine O-methyltransferase Ste14</fullName>
    </submittedName>
</protein>
<dbReference type="InterPro" id="IPR007318">
    <property type="entry name" value="Phopholipid_MeTrfase"/>
</dbReference>
<keyword evidence="7" id="KW-1185">Reference proteome</keyword>
<evidence type="ECO:0000313" key="7">
    <source>
        <dbReference type="Proteomes" id="UP000554286"/>
    </source>
</evidence>
<dbReference type="RefSeq" id="WP_184048378.1">
    <property type="nucleotide sequence ID" value="NZ_JACIGK010000042.1"/>
</dbReference>
<dbReference type="PANTHER" id="PTHR12714:SF11">
    <property type="entry name" value="PROTEIN C-TERMINAL S-ISOPRENYLCYSTEINE CARBOXYL O-METHYLTRANSFERASE"/>
    <property type="match status" value="1"/>
</dbReference>
<keyword evidence="4 5" id="KW-0472">Membrane</keyword>
<keyword evidence="3 5" id="KW-1133">Transmembrane helix</keyword>